<feature type="compositionally biased region" description="Low complexity" evidence="1">
    <location>
        <begin position="474"/>
        <end position="487"/>
    </location>
</feature>
<feature type="region of interest" description="Disordered" evidence="1">
    <location>
        <begin position="1"/>
        <end position="164"/>
    </location>
</feature>
<feature type="transmembrane region" description="Helical" evidence="2">
    <location>
        <begin position="209"/>
        <end position="230"/>
    </location>
</feature>
<reference evidence="3" key="1">
    <citation type="submission" date="2023-06" db="EMBL/GenBank/DDBJ databases">
        <title>WGS-Sequencing of Streptomyces ficellus isolate 21 collected from sand in Gara Djebilet Iron Mine in Algeria.</title>
        <authorList>
            <person name="Zegers G.P."/>
            <person name="Gomez A."/>
            <person name="Gueddou A."/>
            <person name="Zahara A.F."/>
            <person name="Worth M."/>
            <person name="Sevigny J.L."/>
            <person name="Tisa L."/>
        </authorList>
    </citation>
    <scope>NUCLEOTIDE SEQUENCE</scope>
    <source>
        <strain evidence="3">AS11</strain>
    </source>
</reference>
<keyword evidence="2" id="KW-0812">Transmembrane</keyword>
<feature type="compositionally biased region" description="Low complexity" evidence="1">
    <location>
        <begin position="434"/>
        <end position="454"/>
    </location>
</feature>
<feature type="compositionally biased region" description="Basic and acidic residues" evidence="1">
    <location>
        <begin position="1"/>
        <end position="16"/>
    </location>
</feature>
<evidence type="ECO:0000313" key="3">
    <source>
        <dbReference type="EMBL" id="MDN3294422.1"/>
    </source>
</evidence>
<keyword evidence="2" id="KW-1133">Transmembrane helix</keyword>
<protein>
    <recommendedName>
        <fullName evidence="5">DUF4232 domain-containing protein</fullName>
    </recommendedName>
</protein>
<feature type="compositionally biased region" description="Gly residues" evidence="1">
    <location>
        <begin position="42"/>
        <end position="164"/>
    </location>
</feature>
<sequence>MSEHSNRDKHRFERYGPDGPLNDRTGNDMVNNGPEKDSPDAGGSGGSVERGGTDAPGGFGGADGTGAPGRSGGSGATGRPGGFGGPRAAGGPGGAGPGEAGGPGGFGGPGEAGGAREAGGPGGFRGPGEAGEPGGTDGTGGLGGPQVTGGADGPGRTGGAGGFGGFGDDELALRRMLHGAVEDLRPSDGALDHLRRAVPARRARKRQAVVGMAAAALLFGTAIPAFVHVAGSGGTSDDRPVNAGHGEQVQGGTGNETGGEDGEQGNLNLTGGQGPGGDEGAKDGPKTPQEAASGTSDGTEGGTAAPSSSSPETVPVCEPGQLGVASAETAQPDAEGKVYGTFRIANISGTDCAVGGAGTVTVQAKGAADAAKITVVDHAAGDAATGLPDPAQEAKTPLVLKPSSAYEVKFAWVPSETCPTNGGGGASPDPTPPTDGASSSSSGSEGTGSSATEPQLGSEDDGTRAEGSVAVTHTPEPGAPAAEATVPNACAGTIYRTGVLAPE</sequence>
<dbReference type="Proteomes" id="UP001174050">
    <property type="component" value="Unassembled WGS sequence"/>
</dbReference>
<evidence type="ECO:0000313" key="4">
    <source>
        <dbReference type="Proteomes" id="UP001174050"/>
    </source>
</evidence>
<gene>
    <name evidence="3" type="ORF">QWM81_10235</name>
</gene>
<evidence type="ECO:0000256" key="2">
    <source>
        <dbReference type="SAM" id="Phobius"/>
    </source>
</evidence>
<proteinExistence type="predicted"/>
<feature type="region of interest" description="Disordered" evidence="1">
    <location>
        <begin position="234"/>
        <end position="318"/>
    </location>
</feature>
<comment type="caution">
    <text evidence="3">The sequence shown here is derived from an EMBL/GenBank/DDBJ whole genome shotgun (WGS) entry which is preliminary data.</text>
</comment>
<evidence type="ECO:0008006" key="5">
    <source>
        <dbReference type="Google" id="ProtNLM"/>
    </source>
</evidence>
<keyword evidence="4" id="KW-1185">Reference proteome</keyword>
<evidence type="ECO:0000256" key="1">
    <source>
        <dbReference type="SAM" id="MobiDB-lite"/>
    </source>
</evidence>
<name>A0ABT7Z4M5_9ACTN</name>
<organism evidence="3 4">
    <name type="scientific">Streptomyces ficellus</name>
    <dbReference type="NCBI Taxonomy" id="1977088"/>
    <lineage>
        <taxon>Bacteria</taxon>
        <taxon>Bacillati</taxon>
        <taxon>Actinomycetota</taxon>
        <taxon>Actinomycetes</taxon>
        <taxon>Kitasatosporales</taxon>
        <taxon>Streptomycetaceae</taxon>
        <taxon>Streptomyces</taxon>
    </lineage>
</organism>
<keyword evidence="2" id="KW-0472">Membrane</keyword>
<dbReference type="EMBL" id="JAUEPL010000010">
    <property type="protein sequence ID" value="MDN3294422.1"/>
    <property type="molecule type" value="Genomic_DNA"/>
</dbReference>
<feature type="region of interest" description="Disordered" evidence="1">
    <location>
        <begin position="415"/>
        <end position="488"/>
    </location>
</feature>
<accession>A0ABT7Z4M5</accession>